<evidence type="ECO:0000256" key="4">
    <source>
        <dbReference type="ARBA" id="ARBA00022741"/>
    </source>
</evidence>
<dbReference type="SUPFAM" id="SSF56784">
    <property type="entry name" value="HAD-like"/>
    <property type="match status" value="1"/>
</dbReference>
<comment type="caution">
    <text evidence="15">The sequence shown here is derived from an EMBL/GenBank/DDBJ whole genome shotgun (WGS) entry which is preliminary data.</text>
</comment>
<feature type="transmembrane region" description="Helical" evidence="11">
    <location>
        <begin position="868"/>
        <end position="890"/>
    </location>
</feature>
<feature type="transmembrane region" description="Helical" evidence="11">
    <location>
        <begin position="82"/>
        <end position="99"/>
    </location>
</feature>
<keyword evidence="6" id="KW-0460">Magnesium</keyword>
<dbReference type="EMBL" id="SNRW01000235">
    <property type="protein sequence ID" value="KAA6402442.1"/>
    <property type="molecule type" value="Genomic_DNA"/>
</dbReference>
<gene>
    <name evidence="15" type="ORF">EZS28_002037</name>
</gene>
<feature type="domain" description="Cation-transporting P-type ATPase N-terminal" evidence="14">
    <location>
        <begin position="26"/>
        <end position="92"/>
    </location>
</feature>
<dbReference type="GO" id="GO:0005524">
    <property type="term" value="F:ATP binding"/>
    <property type="evidence" value="ECO:0007669"/>
    <property type="project" value="UniProtKB-KW"/>
</dbReference>
<dbReference type="InterPro" id="IPR006068">
    <property type="entry name" value="ATPase_P-typ_cation-transptr_C"/>
</dbReference>
<feature type="compositionally biased region" description="Basic and acidic residues" evidence="10">
    <location>
        <begin position="1595"/>
        <end position="1613"/>
    </location>
</feature>
<keyword evidence="3" id="KW-0479">Metal-binding</keyword>
<feature type="region of interest" description="Disordered" evidence="10">
    <location>
        <begin position="1335"/>
        <end position="1732"/>
    </location>
</feature>
<dbReference type="InterPro" id="IPR004014">
    <property type="entry name" value="ATPase_P-typ_cation-transptr_N"/>
</dbReference>
<dbReference type="NCBIfam" id="TIGR01494">
    <property type="entry name" value="ATPase_P-type"/>
    <property type="match status" value="2"/>
</dbReference>
<dbReference type="SUPFAM" id="SSF81653">
    <property type="entry name" value="Calcium ATPase, transduction domain A"/>
    <property type="match status" value="1"/>
</dbReference>
<dbReference type="SUPFAM" id="SSF81665">
    <property type="entry name" value="Calcium ATPase, transmembrane domain M"/>
    <property type="match status" value="1"/>
</dbReference>
<dbReference type="PANTHER" id="PTHR24093">
    <property type="entry name" value="CATION TRANSPORTING ATPASE"/>
    <property type="match status" value="1"/>
</dbReference>
<dbReference type="GO" id="GO:0012505">
    <property type="term" value="C:endomembrane system"/>
    <property type="evidence" value="ECO:0007669"/>
    <property type="project" value="UniProtKB-SubCell"/>
</dbReference>
<evidence type="ECO:0000256" key="10">
    <source>
        <dbReference type="SAM" id="MobiDB-lite"/>
    </source>
</evidence>
<dbReference type="SFLD" id="SFLDS00003">
    <property type="entry name" value="Haloacid_Dehalogenase"/>
    <property type="match status" value="1"/>
</dbReference>
<evidence type="ECO:0000256" key="8">
    <source>
        <dbReference type="ARBA" id="ARBA00022989"/>
    </source>
</evidence>
<feature type="transmembrane region" description="Helical" evidence="11">
    <location>
        <begin position="975"/>
        <end position="1002"/>
    </location>
</feature>
<evidence type="ECO:0000256" key="7">
    <source>
        <dbReference type="ARBA" id="ARBA00022967"/>
    </source>
</evidence>
<proteinExistence type="predicted"/>
<evidence type="ECO:0000256" key="2">
    <source>
        <dbReference type="ARBA" id="ARBA00022692"/>
    </source>
</evidence>
<dbReference type="Pfam" id="PF13246">
    <property type="entry name" value="Cation_ATPase"/>
    <property type="match status" value="1"/>
</dbReference>
<evidence type="ECO:0000259" key="13">
    <source>
        <dbReference type="Pfam" id="PF00689"/>
    </source>
</evidence>
<dbReference type="InterPro" id="IPR001757">
    <property type="entry name" value="P_typ_ATPase"/>
</dbReference>
<feature type="compositionally biased region" description="Basic and acidic residues" evidence="10">
    <location>
        <begin position="1690"/>
        <end position="1723"/>
    </location>
</feature>
<dbReference type="Proteomes" id="UP000324800">
    <property type="component" value="Unassembled WGS sequence"/>
</dbReference>
<dbReference type="InterPro" id="IPR059000">
    <property type="entry name" value="ATPase_P-type_domA"/>
</dbReference>
<evidence type="ECO:0000313" key="15">
    <source>
        <dbReference type="EMBL" id="KAA6402442.1"/>
    </source>
</evidence>
<dbReference type="SFLD" id="SFLDF00027">
    <property type="entry name" value="p-type_atpase"/>
    <property type="match status" value="1"/>
</dbReference>
<dbReference type="FunFam" id="3.40.50.1000:FF:000193">
    <property type="entry name" value="Plasma membrane calcium-transporting ATPase 2"/>
    <property type="match status" value="1"/>
</dbReference>
<dbReference type="Gene3D" id="2.70.150.10">
    <property type="entry name" value="Calcium-transporting ATPase, cytoplasmic transduction domain A"/>
    <property type="match status" value="1"/>
</dbReference>
<dbReference type="Pfam" id="PF00690">
    <property type="entry name" value="Cation_ATPase_N"/>
    <property type="match status" value="1"/>
</dbReference>
<keyword evidence="2 11" id="KW-0812">Transmembrane</keyword>
<evidence type="ECO:0000256" key="5">
    <source>
        <dbReference type="ARBA" id="ARBA00022840"/>
    </source>
</evidence>
<dbReference type="InterPro" id="IPR036412">
    <property type="entry name" value="HAD-like_sf"/>
</dbReference>
<dbReference type="Pfam" id="PF00689">
    <property type="entry name" value="Cation_ATPase_C"/>
    <property type="match status" value="1"/>
</dbReference>
<feature type="compositionally biased region" description="Basic and acidic residues" evidence="10">
    <location>
        <begin position="1263"/>
        <end position="1287"/>
    </location>
</feature>
<dbReference type="GO" id="GO:0016887">
    <property type="term" value="F:ATP hydrolysis activity"/>
    <property type="evidence" value="ECO:0007669"/>
    <property type="project" value="InterPro"/>
</dbReference>
<sequence>MENWATKEELRNIMESRNSASFREYGGVDKVFALVHSSRDGLEVHSPDFEEREKLFGKNQFPAPKTKNFFTLWIEAFNDRTLAILIVLAIASLIVAFTIDKDKKFSWIDGFAILATVFVVTLVSSFNTWSQEKQFQRLNERQKERTILLIRDGKTVQESIFNIKVGDIFVVQAGEILPADGLCIESSDITCDEAPMTGESHLIKKDTAKCPFMLCGCKVQTGVGLMLVIAVGTETQFGQVKKAILESAQEREPTPLQQKLTGLADTIGNLGFVAALFTLFLLITFWGFALFINRSLWDHGKYLLVLIDYFIIAVTIVVVAVPEGLPLAVTISLAYSMKRMLKDNNLVRRLESCETMGGATTICSDKTGTLTQNHMQVISGFFDGSYRVSFDEQNIQDDNNKQFTGYATVKLQSQLNRGITEPQIELQKKNQLQEDEENKPKPLHKRQLSLNSLQKRAISTTYLDLLCECISLNSTSHLKEDKGQIMYIGNVTECSMLRLTRQFGRSYDEIRKKNLILQRFPFTSERKRMTTIVDMDDNIAVITKGASEIVSALCTQVAITSIDGTSLETKEIDANERVLITNSIQMMAESGLRTIAIAYKEVSKADLHNGGCRNGELPYPDEIAPENELTLIGICGIKDPLRPEVKKAISDCKSAQITVRMITGDNIVTAMHIAQEAGIFNPEKDAAIEGSVFRELKEQDRLRLVPRLKIIARSSPVDKHLLVSDLQKLGDVVAVTGDGTNDAPALSKADVSFAMGIAGTEVAKDAAAIIITDDNFASIVKAVMWGRNVYDSIRKFIQFQLSVNLVTIAISVIGAIFAITPLTAVQMLWVNLIMDTLAALALATEVPTRDLLKRAPYGKTDPIICGTMWRNIFAGFVYQLSILSLILFAWGKDGHHNSKTCLLEPGDSVQTSTLLFPNGLCREFLLDDDVIVFTKQHLSFLFNTFIFMQLANEIASRRCYNEVNFFQQIFKSKLFLFVFFITAIFQVAIMVVPQLSLIFNIVPITPKLWRYSIGLAFGIIPFQMLIRKIFKLQLPFGKKAQLEGEEQEQEEDLGVPAGVYTLTGVKPKGCEIDITNAQQIVSRNAVDRQGVDPVAAEAVTIRLIQPTITGQLQQQGDGQQLAKMYRVVEQAYHQRLRALRARGPVFAQQRTILLESYISAEYSREMIVERRIKRPSALPQKEMQALMQKWRSLAKLGGTRLRRIIAKKEAEDQLKQQELQQKKGWLQRTLTYISGVKDDIKEQIIVAQRELYDKKTLEKLLGRGKEKEKEKDNEEQDKDQGQIKERGFGFQLQNEGQDSTEDMKPLLLHTLVNYDDNGNPITVVNTSELNDEKNLSKKEIEKRKKDAEKKIKEEEKKKKKEEDRIKKEELKLKKEQEKQKKIDEQLQQEAEKRKQKEEEIRLRKEEEQRKEIELQQLQQQQLEQEKEEQQQQEQEQEQVKERGRFNLLQQEQELQEPVRERGGFSLQNQDQEQDIEPVKERGGFSLQEEQPQEDIKVIDRGEVYQRYLDQKKKEEEEQQYQEPIKERGGFTLQDQDQEQKPDEEEDIQVIDRGEVYQRYLDQKKEEEEEKEQQQDPAVVSREFKPAETEQEQDIEPVKERGGFSLQDKDQEQKPDDEEDIKVIDRGEVYQRYLDQIKKEEEEKEQQQDPAVVTREFKPEITEQEQEQQEPIKERGGFSLQEEQPQEEEEIKIIDRGEVYQRYLDQKKQEEELPQEDSHEDHSIVARGFPPPIKQEKEDYQHVKGKVLIILQKLTNIPASDINGKSDPYVIFKLGDQEHKNMILMQQLKNN</sequence>
<comment type="subcellular location">
    <subcellularLocation>
        <location evidence="1">Endomembrane system</location>
        <topology evidence="1">Multi-pass membrane protein</topology>
    </subcellularLocation>
</comment>
<dbReference type="InterPro" id="IPR008250">
    <property type="entry name" value="ATPase_P-typ_transduc_dom_A_sf"/>
</dbReference>
<feature type="transmembrane region" description="Helical" evidence="11">
    <location>
        <begin position="105"/>
        <end position="129"/>
    </location>
</feature>
<feature type="domain" description="Cation-transporting P-type ATPase C-terminal" evidence="13">
    <location>
        <begin position="820"/>
        <end position="1028"/>
    </location>
</feature>
<evidence type="ECO:0000256" key="11">
    <source>
        <dbReference type="SAM" id="Phobius"/>
    </source>
</evidence>
<evidence type="ECO:0000256" key="9">
    <source>
        <dbReference type="ARBA" id="ARBA00023136"/>
    </source>
</evidence>
<dbReference type="GO" id="GO:0005388">
    <property type="term" value="F:P-type calcium transporter activity"/>
    <property type="evidence" value="ECO:0007669"/>
    <property type="project" value="TreeGrafter"/>
</dbReference>
<dbReference type="GO" id="GO:0046872">
    <property type="term" value="F:metal ion binding"/>
    <property type="evidence" value="ECO:0007669"/>
    <property type="project" value="UniProtKB-KW"/>
</dbReference>
<dbReference type="OrthoDB" id="3352408at2759"/>
<feature type="compositionally biased region" description="Basic and acidic residues" evidence="10">
    <location>
        <begin position="1493"/>
        <end position="1515"/>
    </location>
</feature>
<feature type="domain" description="P-type ATPase A" evidence="12">
    <location>
        <begin position="145"/>
        <end position="243"/>
    </location>
</feature>
<organism evidence="15 16">
    <name type="scientific">Streblomastix strix</name>
    <dbReference type="NCBI Taxonomy" id="222440"/>
    <lineage>
        <taxon>Eukaryota</taxon>
        <taxon>Metamonada</taxon>
        <taxon>Preaxostyla</taxon>
        <taxon>Oxymonadida</taxon>
        <taxon>Streblomastigidae</taxon>
        <taxon>Streblomastix</taxon>
    </lineage>
</organism>
<protein>
    <submittedName>
        <fullName evidence="15">Putative Plasma membrane calcium-transporting ATPase 4</fullName>
    </submittedName>
</protein>
<dbReference type="Gene3D" id="3.40.50.1000">
    <property type="entry name" value="HAD superfamily/HAD-like"/>
    <property type="match status" value="1"/>
</dbReference>
<feature type="transmembrane region" description="Helical" evidence="11">
    <location>
        <begin position="801"/>
        <end position="822"/>
    </location>
</feature>
<dbReference type="PANTHER" id="PTHR24093:SF369">
    <property type="entry name" value="CALCIUM-TRANSPORTING ATPASE"/>
    <property type="match status" value="1"/>
</dbReference>
<accession>A0A5J4X6E5</accession>
<keyword evidence="9 11" id="KW-0472">Membrane</keyword>
<dbReference type="InterPro" id="IPR035892">
    <property type="entry name" value="C2_domain_sf"/>
</dbReference>
<evidence type="ECO:0000259" key="12">
    <source>
        <dbReference type="Pfam" id="PF00122"/>
    </source>
</evidence>
<evidence type="ECO:0000313" key="16">
    <source>
        <dbReference type="Proteomes" id="UP000324800"/>
    </source>
</evidence>
<evidence type="ECO:0000259" key="14">
    <source>
        <dbReference type="Pfam" id="PF00690"/>
    </source>
</evidence>
<dbReference type="InterPro" id="IPR044492">
    <property type="entry name" value="P_typ_ATPase_HD_dom"/>
</dbReference>
<dbReference type="GO" id="GO:0005886">
    <property type="term" value="C:plasma membrane"/>
    <property type="evidence" value="ECO:0007669"/>
    <property type="project" value="TreeGrafter"/>
</dbReference>
<reference evidence="15 16" key="1">
    <citation type="submission" date="2019-03" db="EMBL/GenBank/DDBJ databases">
        <title>Single cell metagenomics reveals metabolic interactions within the superorganism composed of flagellate Streblomastix strix and complex community of Bacteroidetes bacteria on its surface.</title>
        <authorList>
            <person name="Treitli S.C."/>
            <person name="Kolisko M."/>
            <person name="Husnik F."/>
            <person name="Keeling P."/>
            <person name="Hampl V."/>
        </authorList>
    </citation>
    <scope>NUCLEOTIDE SEQUENCE [LARGE SCALE GENOMIC DNA]</scope>
    <source>
        <strain evidence="15">ST1C</strain>
    </source>
</reference>
<dbReference type="PRINTS" id="PR00119">
    <property type="entry name" value="CATATPASE"/>
</dbReference>
<evidence type="ECO:0000256" key="6">
    <source>
        <dbReference type="ARBA" id="ARBA00022842"/>
    </source>
</evidence>
<dbReference type="Gene3D" id="1.20.1110.10">
    <property type="entry name" value="Calcium-transporting ATPase, transmembrane domain"/>
    <property type="match status" value="1"/>
</dbReference>
<evidence type="ECO:0000256" key="1">
    <source>
        <dbReference type="ARBA" id="ARBA00004127"/>
    </source>
</evidence>
<keyword evidence="5" id="KW-0067">ATP-binding</keyword>
<dbReference type="Pfam" id="PF00122">
    <property type="entry name" value="E1-E2_ATPase"/>
    <property type="match status" value="1"/>
</dbReference>
<feature type="compositionally biased region" description="Basic and acidic residues" evidence="10">
    <location>
        <begin position="1620"/>
        <end position="1646"/>
    </location>
</feature>
<keyword evidence="4" id="KW-0547">Nucleotide-binding</keyword>
<name>A0A5J4X6E5_9EUKA</name>
<feature type="compositionally biased region" description="Basic and acidic residues" evidence="10">
    <location>
        <begin position="1335"/>
        <end position="1413"/>
    </location>
</feature>
<keyword evidence="7" id="KW-1278">Translocase</keyword>
<dbReference type="InterPro" id="IPR023299">
    <property type="entry name" value="ATPase_P-typ_cyto_dom_N"/>
</dbReference>
<keyword evidence="8 11" id="KW-1133">Transmembrane helix</keyword>
<dbReference type="SFLD" id="SFLDG00002">
    <property type="entry name" value="C1.7:_P-type_atpase_like"/>
    <property type="match status" value="1"/>
</dbReference>
<dbReference type="InterPro" id="IPR018303">
    <property type="entry name" value="ATPase_P-typ_P_site"/>
</dbReference>
<dbReference type="InterPro" id="IPR023298">
    <property type="entry name" value="ATPase_P-typ_TM_dom_sf"/>
</dbReference>
<dbReference type="SUPFAM" id="SSF49562">
    <property type="entry name" value="C2 domain (Calcium/lipid-binding domain, CaLB)"/>
    <property type="match status" value="1"/>
</dbReference>
<dbReference type="Gene3D" id="3.40.1110.10">
    <property type="entry name" value="Calcium-transporting ATPase, cytoplasmic domain N"/>
    <property type="match status" value="1"/>
</dbReference>
<feature type="region of interest" description="Disordered" evidence="10">
    <location>
        <begin position="1263"/>
        <end position="1299"/>
    </location>
</feature>
<dbReference type="SUPFAM" id="SSF81660">
    <property type="entry name" value="Metal cation-transporting ATPase, ATP-binding domain N"/>
    <property type="match status" value="1"/>
</dbReference>
<dbReference type="InterPro" id="IPR023214">
    <property type="entry name" value="HAD_sf"/>
</dbReference>
<dbReference type="PROSITE" id="PS00154">
    <property type="entry name" value="ATPASE_E1_E2"/>
    <property type="match status" value="1"/>
</dbReference>
<evidence type="ECO:0000256" key="3">
    <source>
        <dbReference type="ARBA" id="ARBA00022723"/>
    </source>
</evidence>
<feature type="transmembrane region" description="Helical" evidence="11">
    <location>
        <begin position="267"/>
        <end position="289"/>
    </location>
</feature>
<feature type="transmembrane region" description="Helical" evidence="11">
    <location>
        <begin position="309"/>
        <end position="335"/>
    </location>
</feature>
<feature type="compositionally biased region" description="Basic and acidic residues" evidence="10">
    <location>
        <begin position="1549"/>
        <end position="1565"/>
    </location>
</feature>